<evidence type="ECO:0000259" key="7">
    <source>
        <dbReference type="Pfam" id="PF07227"/>
    </source>
</evidence>
<dbReference type="Pfam" id="PF23380">
    <property type="entry name" value="VIN3_C"/>
    <property type="match status" value="1"/>
</dbReference>
<evidence type="ECO:0000313" key="10">
    <source>
        <dbReference type="Proteomes" id="UP000325081"/>
    </source>
</evidence>
<keyword evidence="2" id="KW-0479">Metal-binding</keyword>
<evidence type="ECO:0000256" key="4">
    <source>
        <dbReference type="ARBA" id="ARBA00022833"/>
    </source>
</evidence>
<dbReference type="GO" id="GO:0008270">
    <property type="term" value="F:zinc ion binding"/>
    <property type="evidence" value="ECO:0007669"/>
    <property type="project" value="UniProtKB-KW"/>
</dbReference>
<evidence type="ECO:0000256" key="3">
    <source>
        <dbReference type="ARBA" id="ARBA00022771"/>
    </source>
</evidence>
<dbReference type="GO" id="GO:0040029">
    <property type="term" value="P:epigenetic regulation of gene expression"/>
    <property type="evidence" value="ECO:0007669"/>
    <property type="project" value="InterPro"/>
</dbReference>
<dbReference type="InterPro" id="IPR044514">
    <property type="entry name" value="VIN3-like"/>
</dbReference>
<evidence type="ECO:0000256" key="5">
    <source>
        <dbReference type="ARBA" id="ARBA00023242"/>
    </source>
</evidence>
<feature type="domain" description="Oberon-like PHD finger" evidence="7">
    <location>
        <begin position="118"/>
        <end position="231"/>
    </location>
</feature>
<evidence type="ECO:0000256" key="2">
    <source>
        <dbReference type="ARBA" id="ARBA00022723"/>
    </source>
</evidence>
<dbReference type="Proteomes" id="UP000325081">
    <property type="component" value="Unassembled WGS sequence"/>
</dbReference>
<feature type="region of interest" description="Disordered" evidence="6">
    <location>
        <begin position="384"/>
        <end position="421"/>
    </location>
</feature>
<accession>A0A5A7R5B5</accession>
<evidence type="ECO:0000259" key="8">
    <source>
        <dbReference type="Pfam" id="PF23380"/>
    </source>
</evidence>
<proteinExistence type="predicted"/>
<dbReference type="InterPro" id="IPR032881">
    <property type="entry name" value="Oberon-like_PHD"/>
</dbReference>
<reference evidence="10" key="1">
    <citation type="journal article" date="2019" name="Curr. Biol.">
        <title>Genome Sequence of Striga asiatica Provides Insight into the Evolution of Plant Parasitism.</title>
        <authorList>
            <person name="Yoshida S."/>
            <person name="Kim S."/>
            <person name="Wafula E.K."/>
            <person name="Tanskanen J."/>
            <person name="Kim Y.M."/>
            <person name="Honaas L."/>
            <person name="Yang Z."/>
            <person name="Spallek T."/>
            <person name="Conn C.E."/>
            <person name="Ichihashi Y."/>
            <person name="Cheong K."/>
            <person name="Cui S."/>
            <person name="Der J.P."/>
            <person name="Gundlach H."/>
            <person name="Jiao Y."/>
            <person name="Hori C."/>
            <person name="Ishida J.K."/>
            <person name="Kasahara H."/>
            <person name="Kiba T."/>
            <person name="Kim M.S."/>
            <person name="Koo N."/>
            <person name="Laohavisit A."/>
            <person name="Lee Y.H."/>
            <person name="Lumba S."/>
            <person name="McCourt P."/>
            <person name="Mortimer J.C."/>
            <person name="Mutuku J.M."/>
            <person name="Nomura T."/>
            <person name="Sasaki-Sekimoto Y."/>
            <person name="Seto Y."/>
            <person name="Wang Y."/>
            <person name="Wakatake T."/>
            <person name="Sakakibara H."/>
            <person name="Demura T."/>
            <person name="Yamaguchi S."/>
            <person name="Yoneyama K."/>
            <person name="Manabe R.I."/>
            <person name="Nelson D.C."/>
            <person name="Schulman A.H."/>
            <person name="Timko M.P."/>
            <person name="dePamphilis C.W."/>
            <person name="Choi D."/>
            <person name="Shirasu K."/>
        </authorList>
    </citation>
    <scope>NUCLEOTIDE SEQUENCE [LARGE SCALE GENOMIC DNA]</scope>
    <source>
        <strain evidence="10">cv. UVA1</strain>
    </source>
</reference>
<name>A0A5A7R5B5_STRAF</name>
<organism evidence="9 10">
    <name type="scientific">Striga asiatica</name>
    <name type="common">Asiatic witchweed</name>
    <name type="synonym">Buchnera asiatica</name>
    <dbReference type="NCBI Taxonomy" id="4170"/>
    <lineage>
        <taxon>Eukaryota</taxon>
        <taxon>Viridiplantae</taxon>
        <taxon>Streptophyta</taxon>
        <taxon>Embryophyta</taxon>
        <taxon>Tracheophyta</taxon>
        <taxon>Spermatophyta</taxon>
        <taxon>Magnoliopsida</taxon>
        <taxon>eudicotyledons</taxon>
        <taxon>Gunneridae</taxon>
        <taxon>Pentapetalae</taxon>
        <taxon>asterids</taxon>
        <taxon>lamiids</taxon>
        <taxon>Lamiales</taxon>
        <taxon>Orobanchaceae</taxon>
        <taxon>Buchnereae</taxon>
        <taxon>Striga</taxon>
    </lineage>
</organism>
<dbReference type="Pfam" id="PF07227">
    <property type="entry name" value="PHD_Oberon"/>
    <property type="match status" value="1"/>
</dbReference>
<comment type="subcellular location">
    <subcellularLocation>
        <location evidence="1">Nucleus</location>
    </subcellularLocation>
</comment>
<sequence>MDASCLEVLFDPSKCSKLSIDQKRELVHELSKWSDGAIEILHTWSRHDILQILCAELGKERKYTGLNKTKIIEQLLKIIQEKKRDSNSTAPEIIQQPLSENDETMNVGPHDITTVHYCKNSACRAKMSREDAFCKRCSCCICSEYDDNKDPSLWLVCNSESPFCSVSCGLSCHLECALRHKNSKGSSLDGSFFCASCGKVNDLLGSWKKQLIVAKDTRRVDILCYRLCLAQKILDGTKLYQNLRVSIDEAVKKLEQEVGPLTGLPVKMARGIVNRLSLGPEIQRLCADALKSLDLMLSARESDTFSDCTALASKLVRIEDVNNTSSVTVENETTNNVMPCGIDNYDKTSEPNLSIDCSDNMTNNKVNTLSNALQITPQKIEEKLKSENFSKKKNRRKTEPQAGGSSSKKRRDNREGDCNDDDIEEKKDFEYYVKVIRRLESDGYIETGFRQKFLTWYSMRATSREVRVVRVFIDTFLEDSESLAGQLVDAFSDFVSDKKCSSSSSIVPVGFCKKLWH</sequence>
<keyword evidence="4" id="KW-0862">Zinc</keyword>
<keyword evidence="10" id="KW-1185">Reference proteome</keyword>
<protein>
    <submittedName>
        <fullName evidence="9">Vin3-like protein</fullName>
    </submittedName>
</protein>
<evidence type="ECO:0000313" key="9">
    <source>
        <dbReference type="EMBL" id="GER52602.1"/>
    </source>
</evidence>
<evidence type="ECO:0000256" key="6">
    <source>
        <dbReference type="SAM" id="MobiDB-lite"/>
    </source>
</evidence>
<keyword evidence="5" id="KW-0539">Nucleus</keyword>
<dbReference type="GO" id="GO:0005634">
    <property type="term" value="C:nucleus"/>
    <property type="evidence" value="ECO:0007669"/>
    <property type="project" value="UniProtKB-SubCell"/>
</dbReference>
<dbReference type="PANTHER" id="PTHR46286:SF2">
    <property type="entry name" value="VIN3-LIKE PROTEIN 2"/>
    <property type="match status" value="1"/>
</dbReference>
<dbReference type="InterPro" id="IPR056990">
    <property type="entry name" value="VIN3-like_C"/>
</dbReference>
<comment type="caution">
    <text evidence="9">The sequence shown here is derived from an EMBL/GenBank/DDBJ whole genome shotgun (WGS) entry which is preliminary data.</text>
</comment>
<dbReference type="AlphaFoldDB" id="A0A5A7R5B5"/>
<dbReference type="PANTHER" id="PTHR46286">
    <property type="entry name" value="VIN3-LIKE PROTEIN 2-RELATED"/>
    <property type="match status" value="1"/>
</dbReference>
<gene>
    <name evidence="9" type="ORF">STAS_30056</name>
</gene>
<dbReference type="EMBL" id="BKCP01010403">
    <property type="protein sequence ID" value="GER52602.1"/>
    <property type="molecule type" value="Genomic_DNA"/>
</dbReference>
<evidence type="ECO:0000256" key="1">
    <source>
        <dbReference type="ARBA" id="ARBA00004123"/>
    </source>
</evidence>
<feature type="domain" description="VIN3-like C-terminal" evidence="8">
    <location>
        <begin position="427"/>
        <end position="499"/>
    </location>
</feature>
<keyword evidence="3" id="KW-0863">Zinc-finger</keyword>
<dbReference type="OrthoDB" id="600557at2759"/>
<dbReference type="GO" id="GO:0010048">
    <property type="term" value="P:vernalization response"/>
    <property type="evidence" value="ECO:0007669"/>
    <property type="project" value="InterPro"/>
</dbReference>